<gene>
    <name evidence="1" type="ORF">ERS852397_03259</name>
</gene>
<proteinExistence type="predicted"/>
<dbReference type="STRING" id="338188.ERS852397_03259"/>
<protein>
    <recommendedName>
        <fullName evidence="3">DUF4406 domain-containing protein</fullName>
    </recommendedName>
</protein>
<dbReference type="AlphaFoldDB" id="A0A174JLY1"/>
<dbReference type="Gene3D" id="3.40.50.450">
    <property type="match status" value="1"/>
</dbReference>
<evidence type="ECO:0000313" key="1">
    <source>
        <dbReference type="EMBL" id="CUO98628.1"/>
    </source>
</evidence>
<evidence type="ECO:0000313" key="2">
    <source>
        <dbReference type="Proteomes" id="UP000095517"/>
    </source>
</evidence>
<evidence type="ECO:0008006" key="3">
    <source>
        <dbReference type="Google" id="ProtNLM"/>
    </source>
</evidence>
<dbReference type="SUPFAM" id="SSF52309">
    <property type="entry name" value="N-(deoxy)ribosyltransferase-like"/>
    <property type="match status" value="1"/>
</dbReference>
<sequence length="103" mass="11692">MNDRTEMKKKKLYISLPISGFSLNAVALEAESYKLMWEEDGFEVVTPFDLSPDSEKPYSYHMGKDIEGLLECDVVYFAPGWVDSKGCNLEYAAAKIYGKTIYT</sequence>
<organism evidence="1 2">
    <name type="scientific">Bacteroides finegoldii</name>
    <dbReference type="NCBI Taxonomy" id="338188"/>
    <lineage>
        <taxon>Bacteria</taxon>
        <taxon>Pseudomonadati</taxon>
        <taxon>Bacteroidota</taxon>
        <taxon>Bacteroidia</taxon>
        <taxon>Bacteroidales</taxon>
        <taxon>Bacteroidaceae</taxon>
        <taxon>Bacteroides</taxon>
    </lineage>
</organism>
<dbReference type="Pfam" id="PF14359">
    <property type="entry name" value="DUF4406"/>
    <property type="match status" value="1"/>
</dbReference>
<name>A0A174JLY1_9BACE</name>
<dbReference type="EMBL" id="CYZH01000022">
    <property type="protein sequence ID" value="CUO98628.1"/>
    <property type="molecule type" value="Genomic_DNA"/>
</dbReference>
<dbReference type="InterPro" id="IPR025518">
    <property type="entry name" value="DUF4406"/>
</dbReference>
<dbReference type="Proteomes" id="UP000095517">
    <property type="component" value="Unassembled WGS sequence"/>
</dbReference>
<reference evidence="1 2" key="1">
    <citation type="submission" date="2015-09" db="EMBL/GenBank/DDBJ databases">
        <authorList>
            <consortium name="Pathogen Informatics"/>
        </authorList>
    </citation>
    <scope>NUCLEOTIDE SEQUENCE [LARGE SCALE GENOMIC DNA]</scope>
    <source>
        <strain evidence="1 2">2789STDY5608840</strain>
    </source>
</reference>
<accession>A0A174JLY1</accession>